<evidence type="ECO:0000313" key="8">
    <source>
        <dbReference type="EMBL" id="QCK13768.1"/>
    </source>
</evidence>
<keyword evidence="9" id="KW-1185">Reference proteome</keyword>
<dbReference type="GO" id="GO:0019867">
    <property type="term" value="C:outer membrane"/>
    <property type="evidence" value="ECO:0007669"/>
    <property type="project" value="InterPro"/>
</dbReference>
<dbReference type="Proteomes" id="UP000298616">
    <property type="component" value="Chromosome"/>
</dbReference>
<evidence type="ECO:0000256" key="6">
    <source>
        <dbReference type="RuleBase" id="RU004003"/>
    </source>
</evidence>
<evidence type="ECO:0000313" key="9">
    <source>
        <dbReference type="Proteomes" id="UP000298616"/>
    </source>
</evidence>
<sequence>MRYTILFFLFFSFITRGQDFDQRFAQIENQIESLSSRSVPQLMDTATFSVSQTPLSSFIRTIGKVHKLNVLVDPKLNEIPVTYNFESVLVKDLILFISKEYKVDIRVRGNILAFNLFKEPPVPAEPYREKKLSISYNPSDSTVSFDVERDSLKLFVKQLTAVSGINVVADQSVRGQLVTGYIQRLPLDTALNKLSVTNDLYLEKQGEVYVFYKSENIDRIPEGGQLKANNRRSNVSRRNAVGNQVRNRPPSLNVRFKDDSTFLINAENIEIEQLISELSFQSKDNFLLTSKIDGSLSLFLNGVTFEQALSAILSSTEHDYSISDGVYIIGQSDSRSFAEAEFLKLNFRPSENIMKDIPQNLIQDVEIKEIKELNGLVLSGSKQRIRLLKSFITQIDKPVANIMIEVIVIELKKGFNLQTGIQAFLADSTVQTGGKVFPGVDMTISSNSINSVLEKFANNGFINLGRVTPRFYMTLKALEDNNNIDIRSTPKLSTLNGHEAKLTIGESVYYVEQTQNITGGVNPITTTSQRFNQVEANLNININPVVSANDHVTLAVTAEFSNFIPPEVQNAPPGNATRMFDSQIRVKNEEMIVLGGLEEVSKSKSSSGTPLLSRIPILKWLFSTRSQQNSESRLLVFIRPTIVN</sequence>
<evidence type="ECO:0000256" key="3">
    <source>
        <dbReference type="ARBA" id="ARBA00022729"/>
    </source>
</evidence>
<dbReference type="InterPro" id="IPR050810">
    <property type="entry name" value="Bact_Secretion_Sys_Channel"/>
</dbReference>
<dbReference type="OrthoDB" id="9816579at2"/>
<dbReference type="Pfam" id="PF00263">
    <property type="entry name" value="Secretin"/>
    <property type="match status" value="1"/>
</dbReference>
<dbReference type="InterPro" id="IPR004846">
    <property type="entry name" value="T2SS/T3SS_dom"/>
</dbReference>
<protein>
    <recommendedName>
        <fullName evidence="7">Secretin/TonB short N-terminal domain-containing protein</fullName>
    </recommendedName>
</protein>
<organism evidence="8 9">
    <name type="scientific">Mangrovivirga cuniculi</name>
    <dbReference type="NCBI Taxonomy" id="2715131"/>
    <lineage>
        <taxon>Bacteria</taxon>
        <taxon>Pseudomonadati</taxon>
        <taxon>Bacteroidota</taxon>
        <taxon>Cytophagia</taxon>
        <taxon>Cytophagales</taxon>
        <taxon>Mangrovivirgaceae</taxon>
        <taxon>Mangrovivirga</taxon>
    </lineage>
</organism>
<dbReference type="RefSeq" id="WP_137089363.1">
    <property type="nucleotide sequence ID" value="NZ_CP028923.1"/>
</dbReference>
<keyword evidence="2" id="KW-0813">Transport</keyword>
<evidence type="ECO:0000256" key="5">
    <source>
        <dbReference type="ARBA" id="ARBA00023237"/>
    </source>
</evidence>
<keyword evidence="3" id="KW-0732">Signal</keyword>
<feature type="domain" description="Secretin/TonB short N-terminal" evidence="7">
    <location>
        <begin position="165"/>
        <end position="214"/>
    </location>
</feature>
<dbReference type="GO" id="GO:0015627">
    <property type="term" value="C:type II protein secretion system complex"/>
    <property type="evidence" value="ECO:0007669"/>
    <property type="project" value="TreeGrafter"/>
</dbReference>
<dbReference type="PRINTS" id="PR00811">
    <property type="entry name" value="BCTERIALGSPD"/>
</dbReference>
<keyword evidence="4" id="KW-0472">Membrane</keyword>
<dbReference type="GO" id="GO:0009306">
    <property type="term" value="P:protein secretion"/>
    <property type="evidence" value="ECO:0007669"/>
    <property type="project" value="InterPro"/>
</dbReference>
<dbReference type="AlphaFoldDB" id="A0A4D7K2Y8"/>
<proteinExistence type="inferred from homology"/>
<dbReference type="InterPro" id="IPR001775">
    <property type="entry name" value="GspD/PilQ"/>
</dbReference>
<gene>
    <name evidence="8" type="ORF">DCC35_02845</name>
</gene>
<dbReference type="InterPro" id="IPR011662">
    <property type="entry name" value="Secretin/TonB_short_N"/>
</dbReference>
<name>A0A4D7K2Y8_9BACT</name>
<accession>A0A4D7K2Y8</accession>
<dbReference type="Gene3D" id="3.30.1370.130">
    <property type="match status" value="1"/>
</dbReference>
<reference evidence="8 9" key="1">
    <citation type="submission" date="2018-04" db="EMBL/GenBank/DDBJ databases">
        <title>Complete genome uncultured novel isolate.</title>
        <authorList>
            <person name="Merlino G."/>
        </authorList>
    </citation>
    <scope>NUCLEOTIDE SEQUENCE [LARGE SCALE GENOMIC DNA]</scope>
    <source>
        <strain evidence="9">R1DC9</strain>
    </source>
</reference>
<evidence type="ECO:0000256" key="2">
    <source>
        <dbReference type="ARBA" id="ARBA00022448"/>
    </source>
</evidence>
<dbReference type="SMART" id="SM00965">
    <property type="entry name" value="STN"/>
    <property type="match status" value="2"/>
</dbReference>
<dbReference type="PANTHER" id="PTHR30332">
    <property type="entry name" value="PROBABLE GENERAL SECRETION PATHWAY PROTEIN D"/>
    <property type="match status" value="1"/>
</dbReference>
<dbReference type="KEGG" id="fpf:DCC35_02845"/>
<evidence type="ECO:0000256" key="1">
    <source>
        <dbReference type="ARBA" id="ARBA00004370"/>
    </source>
</evidence>
<comment type="subcellular location">
    <subcellularLocation>
        <location evidence="1">Membrane</location>
    </subcellularLocation>
</comment>
<comment type="similarity">
    <text evidence="6">Belongs to the bacterial secretin family.</text>
</comment>
<evidence type="ECO:0000256" key="4">
    <source>
        <dbReference type="ARBA" id="ARBA00023136"/>
    </source>
</evidence>
<dbReference type="EMBL" id="CP028923">
    <property type="protein sequence ID" value="QCK13768.1"/>
    <property type="molecule type" value="Genomic_DNA"/>
</dbReference>
<keyword evidence="5" id="KW-0998">Cell outer membrane</keyword>
<dbReference type="PANTHER" id="PTHR30332:SF24">
    <property type="entry name" value="SECRETIN GSPD-RELATED"/>
    <property type="match status" value="1"/>
</dbReference>
<evidence type="ECO:0000259" key="7">
    <source>
        <dbReference type="SMART" id="SM00965"/>
    </source>
</evidence>
<feature type="domain" description="Secretin/TonB short N-terminal" evidence="7">
    <location>
        <begin position="284"/>
        <end position="332"/>
    </location>
</feature>